<dbReference type="Proteomes" id="UP001642487">
    <property type="component" value="Chromosome 1"/>
</dbReference>
<dbReference type="SUPFAM" id="SSF51230">
    <property type="entry name" value="Single hybrid motif"/>
    <property type="match status" value="1"/>
</dbReference>
<dbReference type="InterPro" id="IPR000089">
    <property type="entry name" value="Biotin_lipoyl"/>
</dbReference>
<gene>
    <name evidence="5" type="ORF">CITCOLO1_LOCUS1240</name>
</gene>
<evidence type="ECO:0000256" key="1">
    <source>
        <dbReference type="ARBA" id="ARBA00022823"/>
    </source>
</evidence>
<feature type="region of interest" description="Disordered" evidence="3">
    <location>
        <begin position="123"/>
        <end position="150"/>
    </location>
</feature>
<sequence>MAHLLKTSFVAASSPSLRRRPFLRPPFHTTRRPLQVQAEIREFFMPALSATMTEGKIVSWIKTEGDKIAMGESIVVVECDKADMNVETFCDGYLAAIIVDEGGVAPVGSSIALLAETEDEISEAQSRAANSSASPASEPPPEKSPDNAGAAVAKPAPVLVASTHPASEGGKRFMASPYAKKLAKDWMLKLRVLLLVAWFRLRPPHPWSWEPLFRLPQCKGQRVRTWLRVSRCPLSEWGIPLQQMLLMLFTKRLNQRE</sequence>
<feature type="compositionally biased region" description="Low complexity" evidence="3">
    <location>
        <begin position="123"/>
        <end position="136"/>
    </location>
</feature>
<dbReference type="PANTHER" id="PTHR23151">
    <property type="entry name" value="DIHYDROLIPOAMIDE ACETYL/SUCCINYL-TRANSFERASE-RELATED"/>
    <property type="match status" value="1"/>
</dbReference>
<keyword evidence="2" id="KW-0809">Transit peptide</keyword>
<dbReference type="InterPro" id="IPR003016">
    <property type="entry name" value="2-oxoA_DH_lipoyl-BS"/>
</dbReference>
<dbReference type="InterPro" id="IPR011053">
    <property type="entry name" value="Single_hybrid_motif"/>
</dbReference>
<feature type="domain" description="Lipoyl-binding" evidence="4">
    <location>
        <begin position="40"/>
        <end position="118"/>
    </location>
</feature>
<dbReference type="PANTHER" id="PTHR23151:SF75">
    <property type="entry name" value="DIHYDROLIPOYLLYSINE-RESIDUE ACETYLTRANSFERASE COMPONENT 5 OF PYRUVATE DEHYDROGENASE COMPLEX, CHLOROPLASTIC"/>
    <property type="match status" value="1"/>
</dbReference>
<evidence type="ECO:0000259" key="4">
    <source>
        <dbReference type="PROSITE" id="PS50968"/>
    </source>
</evidence>
<keyword evidence="1" id="KW-0450">Lipoyl</keyword>
<dbReference type="CDD" id="cd06849">
    <property type="entry name" value="lipoyl_domain"/>
    <property type="match status" value="1"/>
</dbReference>
<proteinExistence type="predicted"/>
<dbReference type="InterPro" id="IPR045257">
    <property type="entry name" value="E2/Pdx1"/>
</dbReference>
<keyword evidence="6" id="KW-1185">Reference proteome</keyword>
<evidence type="ECO:0000256" key="3">
    <source>
        <dbReference type="SAM" id="MobiDB-lite"/>
    </source>
</evidence>
<reference evidence="5 6" key="1">
    <citation type="submission" date="2024-03" db="EMBL/GenBank/DDBJ databases">
        <authorList>
            <person name="Gkanogiannis A."/>
            <person name="Becerra Lopez-Lavalle L."/>
        </authorList>
    </citation>
    <scope>NUCLEOTIDE SEQUENCE [LARGE SCALE GENOMIC DNA]</scope>
</reference>
<organism evidence="5 6">
    <name type="scientific">Citrullus colocynthis</name>
    <name type="common">colocynth</name>
    <dbReference type="NCBI Taxonomy" id="252529"/>
    <lineage>
        <taxon>Eukaryota</taxon>
        <taxon>Viridiplantae</taxon>
        <taxon>Streptophyta</taxon>
        <taxon>Embryophyta</taxon>
        <taxon>Tracheophyta</taxon>
        <taxon>Spermatophyta</taxon>
        <taxon>Magnoliopsida</taxon>
        <taxon>eudicotyledons</taxon>
        <taxon>Gunneridae</taxon>
        <taxon>Pentapetalae</taxon>
        <taxon>rosids</taxon>
        <taxon>fabids</taxon>
        <taxon>Cucurbitales</taxon>
        <taxon>Cucurbitaceae</taxon>
        <taxon>Benincaseae</taxon>
        <taxon>Citrullus</taxon>
    </lineage>
</organism>
<protein>
    <recommendedName>
        <fullName evidence="4">Lipoyl-binding domain-containing protein</fullName>
    </recommendedName>
</protein>
<name>A0ABP0XPI6_9ROSI</name>
<dbReference type="PROSITE" id="PS50968">
    <property type="entry name" value="BIOTINYL_LIPOYL"/>
    <property type="match status" value="1"/>
</dbReference>
<evidence type="ECO:0000313" key="6">
    <source>
        <dbReference type="Proteomes" id="UP001642487"/>
    </source>
</evidence>
<dbReference type="EMBL" id="OZ021735">
    <property type="protein sequence ID" value="CAK9309657.1"/>
    <property type="molecule type" value="Genomic_DNA"/>
</dbReference>
<dbReference type="Gene3D" id="2.40.50.100">
    <property type="match status" value="1"/>
</dbReference>
<evidence type="ECO:0000256" key="2">
    <source>
        <dbReference type="ARBA" id="ARBA00022946"/>
    </source>
</evidence>
<evidence type="ECO:0000313" key="5">
    <source>
        <dbReference type="EMBL" id="CAK9309657.1"/>
    </source>
</evidence>
<accession>A0ABP0XPI6</accession>
<dbReference type="PROSITE" id="PS00189">
    <property type="entry name" value="LIPOYL"/>
    <property type="match status" value="1"/>
</dbReference>
<dbReference type="Pfam" id="PF00364">
    <property type="entry name" value="Biotin_lipoyl"/>
    <property type="match status" value="1"/>
</dbReference>